<dbReference type="EMBL" id="FSRL01000001">
    <property type="protein sequence ID" value="SIN75243.1"/>
    <property type="molecule type" value="Genomic_DNA"/>
</dbReference>
<dbReference type="AlphaFoldDB" id="A0A1N6DX08"/>
<feature type="transmembrane region" description="Helical" evidence="1">
    <location>
        <begin position="46"/>
        <end position="64"/>
    </location>
</feature>
<reference evidence="3" key="1">
    <citation type="submission" date="2016-11" db="EMBL/GenBank/DDBJ databases">
        <authorList>
            <person name="Varghese N."/>
            <person name="Submissions S."/>
        </authorList>
    </citation>
    <scope>NUCLEOTIDE SEQUENCE [LARGE SCALE GENOMIC DNA]</scope>
    <source>
        <strain evidence="3">DSM 29440</strain>
    </source>
</reference>
<accession>A0A1N6DX08</accession>
<keyword evidence="1" id="KW-0812">Transmembrane</keyword>
<protein>
    <submittedName>
        <fullName evidence="2">Uncharacterized protein</fullName>
    </submittedName>
</protein>
<name>A0A1N6DX08_9RHOB</name>
<dbReference type="RefSeq" id="WP_074254320.1">
    <property type="nucleotide sequence ID" value="NZ_FSRL01000001.1"/>
</dbReference>
<evidence type="ECO:0000256" key="1">
    <source>
        <dbReference type="SAM" id="Phobius"/>
    </source>
</evidence>
<sequence length="160" mass="16657">MIGSQTAGARLTLRNRPAPRGWAIWLAVAGGGLVMAAALLRPAALAPLAGASGILFVLPLLWALRPGPVTVIDRAARRIEERSALGRLLSATPFDRIEGVTCDRVRLPARSPGGADLTIYRTLLLTGSEPVAIRGFGAPGPARDLKASIEAWLAASPLPA</sequence>
<evidence type="ECO:0000313" key="2">
    <source>
        <dbReference type="EMBL" id="SIN75243.1"/>
    </source>
</evidence>
<keyword evidence="3" id="KW-1185">Reference proteome</keyword>
<evidence type="ECO:0000313" key="3">
    <source>
        <dbReference type="Proteomes" id="UP000184932"/>
    </source>
</evidence>
<proteinExistence type="predicted"/>
<gene>
    <name evidence="2" type="ORF">SAMN05444002_0094</name>
</gene>
<dbReference type="OrthoDB" id="9847269at2"/>
<feature type="transmembrane region" description="Helical" evidence="1">
    <location>
        <begin position="21"/>
        <end position="40"/>
    </location>
</feature>
<organism evidence="2 3">
    <name type="scientific">Vannielia litorea</name>
    <dbReference type="NCBI Taxonomy" id="1217970"/>
    <lineage>
        <taxon>Bacteria</taxon>
        <taxon>Pseudomonadati</taxon>
        <taxon>Pseudomonadota</taxon>
        <taxon>Alphaproteobacteria</taxon>
        <taxon>Rhodobacterales</taxon>
        <taxon>Paracoccaceae</taxon>
        <taxon>Vannielia</taxon>
    </lineage>
</organism>
<dbReference type="Proteomes" id="UP000184932">
    <property type="component" value="Unassembled WGS sequence"/>
</dbReference>
<keyword evidence="1" id="KW-1133">Transmembrane helix</keyword>
<keyword evidence="1" id="KW-0472">Membrane</keyword>